<dbReference type="AlphaFoldDB" id="A0A6S6SG67"/>
<reference evidence="2" key="1">
    <citation type="submission" date="2020-01" db="EMBL/GenBank/DDBJ databases">
        <authorList>
            <person name="Meier V. D."/>
            <person name="Meier V D."/>
        </authorList>
    </citation>
    <scope>NUCLEOTIDE SEQUENCE</scope>
    <source>
        <strain evidence="2">HLG_WM_MAG_09</strain>
    </source>
</reference>
<dbReference type="EMBL" id="CACVAT010000105">
    <property type="protein sequence ID" value="CAA6807394.1"/>
    <property type="molecule type" value="Genomic_DNA"/>
</dbReference>
<dbReference type="CDD" id="cd14797">
    <property type="entry name" value="DUF302"/>
    <property type="match status" value="1"/>
</dbReference>
<dbReference type="InterPro" id="IPR005180">
    <property type="entry name" value="DUF302"/>
</dbReference>
<accession>A0A6S6SG67</accession>
<feature type="domain" description="DUF302" evidence="1">
    <location>
        <begin position="107"/>
        <end position="165"/>
    </location>
</feature>
<organism evidence="2">
    <name type="scientific">uncultured Thiotrichaceae bacterium</name>
    <dbReference type="NCBI Taxonomy" id="298394"/>
    <lineage>
        <taxon>Bacteria</taxon>
        <taxon>Pseudomonadati</taxon>
        <taxon>Pseudomonadota</taxon>
        <taxon>Gammaproteobacteria</taxon>
        <taxon>Thiotrichales</taxon>
        <taxon>Thiotrichaceae</taxon>
        <taxon>environmental samples</taxon>
    </lineage>
</organism>
<protein>
    <recommendedName>
        <fullName evidence="1">DUF302 domain-containing protein</fullName>
    </recommendedName>
</protein>
<evidence type="ECO:0000313" key="2">
    <source>
        <dbReference type="EMBL" id="CAA6807394.1"/>
    </source>
</evidence>
<evidence type="ECO:0000259" key="1">
    <source>
        <dbReference type="Pfam" id="PF03625"/>
    </source>
</evidence>
<name>A0A6S6SG67_9GAMM</name>
<sequence>MGFIRNILALIGLIAIIGGAYAYTQFGDMISQAGGMKEEMAALDELDPKAKDVYKEMWQKLKASGNSADATVVNYPVVEDVTWEEVEAAMKFKANELNIKSVGELPLSEQVALETGEDQRFLKIYQYCNPQTAMRMVDFSDAFSAYLPCRIALIEDKQGKLQLYSLNMDMMIYGGKPLPEALHEEAIGVQEIITAIMEQGATGEEF</sequence>
<dbReference type="Pfam" id="PF03625">
    <property type="entry name" value="DUF302"/>
    <property type="match status" value="1"/>
</dbReference>
<gene>
    <name evidence="2" type="ORF">HELGO_WM11543</name>
</gene>
<dbReference type="SUPFAM" id="SSF103247">
    <property type="entry name" value="TT1751-like"/>
    <property type="match status" value="1"/>
</dbReference>
<proteinExistence type="predicted"/>
<dbReference type="InterPro" id="IPR035923">
    <property type="entry name" value="TT1751-like_sf"/>
</dbReference>
<dbReference type="Gene3D" id="3.30.310.70">
    <property type="entry name" value="TT1751-like domain"/>
    <property type="match status" value="1"/>
</dbReference>